<name>A0A967E2A1_9FLAO</name>
<comment type="caution">
    <text evidence="12">The sequence shown here is derived from an EMBL/GenBank/DDBJ whole genome shotgun (WGS) entry which is preliminary data.</text>
</comment>
<dbReference type="NCBIfam" id="TIGR00611">
    <property type="entry name" value="recf"/>
    <property type="match status" value="1"/>
</dbReference>
<proteinExistence type="inferred from homology"/>
<dbReference type="GO" id="GO:0005524">
    <property type="term" value="F:ATP binding"/>
    <property type="evidence" value="ECO:0007669"/>
    <property type="project" value="UniProtKB-UniRule"/>
</dbReference>
<evidence type="ECO:0000256" key="9">
    <source>
        <dbReference type="HAMAP-Rule" id="MF_00365"/>
    </source>
</evidence>
<dbReference type="Gene3D" id="1.20.1050.90">
    <property type="entry name" value="RecF/RecN/SMC, N-terminal domain"/>
    <property type="match status" value="1"/>
</dbReference>
<dbReference type="Proteomes" id="UP000643701">
    <property type="component" value="Unassembled WGS sequence"/>
</dbReference>
<reference evidence="12" key="1">
    <citation type="submission" date="2020-03" db="EMBL/GenBank/DDBJ databases">
        <title>Psychroflexus Maritimus sp. nov., isolate from marine sediment.</title>
        <authorList>
            <person name="Zhong Y.-L."/>
        </authorList>
    </citation>
    <scope>NUCLEOTIDE SEQUENCE</scope>
    <source>
        <strain evidence="12">C1</strain>
    </source>
</reference>
<keyword evidence="9 10" id="KW-0742">SOS response</keyword>
<keyword evidence="9 10" id="KW-0234">DNA repair</keyword>
<evidence type="ECO:0000256" key="5">
    <source>
        <dbReference type="ARBA" id="ARBA00022705"/>
    </source>
</evidence>
<keyword evidence="4 9" id="KW-0963">Cytoplasm</keyword>
<evidence type="ECO:0000256" key="6">
    <source>
        <dbReference type="ARBA" id="ARBA00022741"/>
    </source>
</evidence>
<dbReference type="PROSITE" id="PS00617">
    <property type="entry name" value="RECF_1"/>
    <property type="match status" value="1"/>
</dbReference>
<keyword evidence="8 9" id="KW-0238">DNA-binding</keyword>
<keyword evidence="13" id="KW-1185">Reference proteome</keyword>
<keyword evidence="6 9" id="KW-0547">Nucleotide-binding</keyword>
<feature type="binding site" evidence="9">
    <location>
        <begin position="30"/>
        <end position="37"/>
    </location>
    <ligand>
        <name>ATP</name>
        <dbReference type="ChEBI" id="CHEBI:30616"/>
    </ligand>
</feature>
<dbReference type="RefSeq" id="WP_166399832.1">
    <property type="nucleotide sequence ID" value="NZ_JAANAS010000039.1"/>
</dbReference>
<dbReference type="InterPro" id="IPR018078">
    <property type="entry name" value="DNA-binding_RecF_CS"/>
</dbReference>
<dbReference type="GO" id="GO:0003697">
    <property type="term" value="F:single-stranded DNA binding"/>
    <property type="evidence" value="ECO:0007669"/>
    <property type="project" value="UniProtKB-UniRule"/>
</dbReference>
<organism evidence="12 13">
    <name type="scientific">Psychroflexus maritimus</name>
    <dbReference type="NCBI Taxonomy" id="2714865"/>
    <lineage>
        <taxon>Bacteria</taxon>
        <taxon>Pseudomonadati</taxon>
        <taxon>Bacteroidota</taxon>
        <taxon>Flavobacteriia</taxon>
        <taxon>Flavobacteriales</taxon>
        <taxon>Flavobacteriaceae</taxon>
        <taxon>Psychroflexus</taxon>
    </lineage>
</organism>
<evidence type="ECO:0000256" key="4">
    <source>
        <dbReference type="ARBA" id="ARBA00022490"/>
    </source>
</evidence>
<comment type="function">
    <text evidence="9 10">The RecF protein is involved in DNA metabolism; it is required for DNA replication and normal SOS inducibility. RecF binds preferentially to single-stranded, linear DNA. It also seems to bind ATP.</text>
</comment>
<sequence>MILKRLSLLNFKNITQADFQFDAHVNCFVGRNGIGKTNALDSIYALAFGKSYFNPVTSQNIKHGCEFFVIDGQFDFSEKEERIILSAKKGQKKVIKRNGKTYERIADHVGHIPLVIISPSDRDLITEGSEVRRKFIDGIIAQSNSTYLQYLINYNKILSQRNALLKFFAANRSFNQANIDVYNEQLTDYGTYIFNERKQFLNTYLPLLKRRYIDISGNSHEEIGLTYKTKISAENYLDLMKESIQTDLKKQYTTIGIHKDDLIFTLNDYPIKKFGSQGQQKSFLIALKFAQYDFLYKLKGIKPILLLDDVFDKLDENRVTQIISMIMRDDLGQLFISDTHAERTENVVKANTKNYKMIHLN</sequence>
<evidence type="ECO:0000256" key="1">
    <source>
        <dbReference type="ARBA" id="ARBA00004496"/>
    </source>
</evidence>
<evidence type="ECO:0000256" key="7">
    <source>
        <dbReference type="ARBA" id="ARBA00022840"/>
    </source>
</evidence>
<dbReference type="GO" id="GO:0005737">
    <property type="term" value="C:cytoplasm"/>
    <property type="evidence" value="ECO:0007669"/>
    <property type="project" value="UniProtKB-SubCell"/>
</dbReference>
<dbReference type="GO" id="GO:0009432">
    <property type="term" value="P:SOS response"/>
    <property type="evidence" value="ECO:0007669"/>
    <property type="project" value="UniProtKB-UniRule"/>
</dbReference>
<dbReference type="InterPro" id="IPR042174">
    <property type="entry name" value="RecF_2"/>
</dbReference>
<gene>
    <name evidence="9 12" type="primary">recF</name>
    <name evidence="12" type="ORF">G7034_04810</name>
</gene>
<dbReference type="PANTHER" id="PTHR32182">
    <property type="entry name" value="DNA REPLICATION AND REPAIR PROTEIN RECF"/>
    <property type="match status" value="1"/>
</dbReference>
<keyword evidence="9 10" id="KW-0227">DNA damage</keyword>
<protein>
    <recommendedName>
        <fullName evidence="3 9">DNA replication and repair protein RecF</fullName>
    </recommendedName>
</protein>
<dbReference type="GO" id="GO:0006302">
    <property type="term" value="P:double-strand break repair"/>
    <property type="evidence" value="ECO:0007669"/>
    <property type="project" value="TreeGrafter"/>
</dbReference>
<evidence type="ECO:0000313" key="12">
    <source>
        <dbReference type="EMBL" id="NGZ89569.1"/>
    </source>
</evidence>
<evidence type="ECO:0000259" key="11">
    <source>
        <dbReference type="Pfam" id="PF02463"/>
    </source>
</evidence>
<dbReference type="HAMAP" id="MF_00365">
    <property type="entry name" value="RecF"/>
    <property type="match status" value="1"/>
</dbReference>
<comment type="similarity">
    <text evidence="2 9 10">Belongs to the RecF family.</text>
</comment>
<dbReference type="SUPFAM" id="SSF52540">
    <property type="entry name" value="P-loop containing nucleoside triphosphate hydrolases"/>
    <property type="match status" value="1"/>
</dbReference>
<dbReference type="Pfam" id="PF02463">
    <property type="entry name" value="SMC_N"/>
    <property type="match status" value="1"/>
</dbReference>
<keyword evidence="7 9" id="KW-0067">ATP-binding</keyword>
<comment type="subcellular location">
    <subcellularLocation>
        <location evidence="1 9 10">Cytoplasm</location>
    </subcellularLocation>
</comment>
<dbReference type="PANTHER" id="PTHR32182:SF0">
    <property type="entry name" value="DNA REPLICATION AND REPAIR PROTEIN RECF"/>
    <property type="match status" value="1"/>
</dbReference>
<evidence type="ECO:0000256" key="2">
    <source>
        <dbReference type="ARBA" id="ARBA00008016"/>
    </source>
</evidence>
<dbReference type="Gene3D" id="3.40.50.300">
    <property type="entry name" value="P-loop containing nucleotide triphosphate hydrolases"/>
    <property type="match status" value="1"/>
</dbReference>
<evidence type="ECO:0000256" key="8">
    <source>
        <dbReference type="ARBA" id="ARBA00023125"/>
    </source>
</evidence>
<dbReference type="EMBL" id="JAANAS010000039">
    <property type="protein sequence ID" value="NGZ89569.1"/>
    <property type="molecule type" value="Genomic_DNA"/>
</dbReference>
<dbReference type="InterPro" id="IPR001238">
    <property type="entry name" value="DNA-binding_RecF"/>
</dbReference>
<dbReference type="AlphaFoldDB" id="A0A967E2A1"/>
<dbReference type="GO" id="GO:0006260">
    <property type="term" value="P:DNA replication"/>
    <property type="evidence" value="ECO:0007669"/>
    <property type="project" value="UniProtKB-UniRule"/>
</dbReference>
<keyword evidence="5 9" id="KW-0235">DNA replication</keyword>
<dbReference type="InterPro" id="IPR027417">
    <property type="entry name" value="P-loop_NTPase"/>
</dbReference>
<evidence type="ECO:0000313" key="13">
    <source>
        <dbReference type="Proteomes" id="UP000643701"/>
    </source>
</evidence>
<dbReference type="InterPro" id="IPR003395">
    <property type="entry name" value="RecF/RecN/SMC_N"/>
</dbReference>
<evidence type="ECO:0000256" key="3">
    <source>
        <dbReference type="ARBA" id="ARBA00020170"/>
    </source>
</evidence>
<dbReference type="GO" id="GO:0000731">
    <property type="term" value="P:DNA synthesis involved in DNA repair"/>
    <property type="evidence" value="ECO:0007669"/>
    <property type="project" value="TreeGrafter"/>
</dbReference>
<dbReference type="PROSITE" id="PS00618">
    <property type="entry name" value="RECF_2"/>
    <property type="match status" value="1"/>
</dbReference>
<evidence type="ECO:0000256" key="10">
    <source>
        <dbReference type="RuleBase" id="RU000578"/>
    </source>
</evidence>
<feature type="domain" description="RecF/RecN/SMC N-terminal" evidence="11">
    <location>
        <begin position="3"/>
        <end position="347"/>
    </location>
</feature>
<accession>A0A967E2A1</accession>